<keyword evidence="1 2" id="KW-0728">SH3 domain</keyword>
<name>A0A4P9ZP11_9FUNG</name>
<feature type="compositionally biased region" description="Pro residues" evidence="3">
    <location>
        <begin position="228"/>
        <end position="245"/>
    </location>
</feature>
<protein>
    <recommendedName>
        <fullName evidence="4">SH3 domain-containing protein</fullName>
    </recommendedName>
</protein>
<dbReference type="Pfam" id="PF00018">
    <property type="entry name" value="SH3_1"/>
    <property type="match status" value="1"/>
</dbReference>
<evidence type="ECO:0000256" key="1">
    <source>
        <dbReference type="ARBA" id="ARBA00022443"/>
    </source>
</evidence>
<feature type="domain" description="SH3" evidence="4">
    <location>
        <begin position="13"/>
        <end position="74"/>
    </location>
</feature>
<keyword evidence="6" id="KW-1185">Reference proteome</keyword>
<dbReference type="SMART" id="SM00326">
    <property type="entry name" value="SH3"/>
    <property type="match status" value="2"/>
</dbReference>
<dbReference type="PANTHER" id="PTHR14167">
    <property type="entry name" value="SH3 DOMAIN-CONTAINING"/>
    <property type="match status" value="1"/>
</dbReference>
<proteinExistence type="predicted"/>
<dbReference type="PANTHER" id="PTHR14167:SF116">
    <property type="entry name" value="CAP, ISOFORM AC"/>
    <property type="match status" value="1"/>
</dbReference>
<organism evidence="5 6">
    <name type="scientific">Dimargaris cristalligena</name>
    <dbReference type="NCBI Taxonomy" id="215637"/>
    <lineage>
        <taxon>Eukaryota</taxon>
        <taxon>Fungi</taxon>
        <taxon>Fungi incertae sedis</taxon>
        <taxon>Zoopagomycota</taxon>
        <taxon>Kickxellomycotina</taxon>
        <taxon>Dimargaritomycetes</taxon>
        <taxon>Dimargaritales</taxon>
        <taxon>Dimargaritaceae</taxon>
        <taxon>Dimargaris</taxon>
    </lineage>
</organism>
<feature type="compositionally biased region" description="Pro residues" evidence="3">
    <location>
        <begin position="269"/>
        <end position="283"/>
    </location>
</feature>
<dbReference type="Gene3D" id="2.30.30.40">
    <property type="entry name" value="SH3 Domains"/>
    <property type="match status" value="2"/>
</dbReference>
<feature type="region of interest" description="Disordered" evidence="3">
    <location>
        <begin position="172"/>
        <end position="318"/>
    </location>
</feature>
<dbReference type="SUPFAM" id="SSF50044">
    <property type="entry name" value="SH3-domain"/>
    <property type="match status" value="2"/>
</dbReference>
<dbReference type="AlphaFoldDB" id="A0A4P9ZP11"/>
<evidence type="ECO:0000256" key="2">
    <source>
        <dbReference type="PROSITE-ProRule" id="PRU00192"/>
    </source>
</evidence>
<dbReference type="InterPro" id="IPR001452">
    <property type="entry name" value="SH3_domain"/>
</dbReference>
<evidence type="ECO:0000313" key="5">
    <source>
        <dbReference type="EMBL" id="RKP35186.1"/>
    </source>
</evidence>
<feature type="non-terminal residue" evidence="5">
    <location>
        <position position="318"/>
    </location>
</feature>
<dbReference type="PROSITE" id="PS50002">
    <property type="entry name" value="SH3"/>
    <property type="match status" value="2"/>
</dbReference>
<feature type="domain" description="SH3" evidence="4">
    <location>
        <begin position="103"/>
        <end position="161"/>
    </location>
</feature>
<gene>
    <name evidence="5" type="ORF">BJ085DRAFT_36703</name>
</gene>
<feature type="compositionally biased region" description="Low complexity" evidence="3">
    <location>
        <begin position="186"/>
        <end position="199"/>
    </location>
</feature>
<dbReference type="CDD" id="cd00174">
    <property type="entry name" value="SH3"/>
    <property type="match status" value="1"/>
</dbReference>
<dbReference type="STRING" id="215637.A0A4P9ZP11"/>
<evidence type="ECO:0000259" key="4">
    <source>
        <dbReference type="PROSITE" id="PS50002"/>
    </source>
</evidence>
<feature type="compositionally biased region" description="Low complexity" evidence="3">
    <location>
        <begin position="304"/>
        <end position="318"/>
    </location>
</feature>
<evidence type="ECO:0000256" key="3">
    <source>
        <dbReference type="SAM" id="MobiDB-lite"/>
    </source>
</evidence>
<dbReference type="Proteomes" id="UP000268162">
    <property type="component" value="Unassembled WGS sequence"/>
</dbReference>
<evidence type="ECO:0000313" key="6">
    <source>
        <dbReference type="Proteomes" id="UP000268162"/>
    </source>
</evidence>
<dbReference type="InterPro" id="IPR036028">
    <property type="entry name" value="SH3-like_dom_sf"/>
</dbReference>
<dbReference type="PRINTS" id="PR00499">
    <property type="entry name" value="P67PHOX"/>
</dbReference>
<accession>A0A4P9ZP11</accession>
<dbReference type="InterPro" id="IPR050384">
    <property type="entry name" value="Endophilin_SH3RF"/>
</dbReference>
<reference evidence="6" key="1">
    <citation type="journal article" date="2018" name="Nat. Microbiol.">
        <title>Leveraging single-cell genomics to expand the fungal tree of life.</title>
        <authorList>
            <person name="Ahrendt S.R."/>
            <person name="Quandt C.A."/>
            <person name="Ciobanu D."/>
            <person name="Clum A."/>
            <person name="Salamov A."/>
            <person name="Andreopoulos B."/>
            <person name="Cheng J.F."/>
            <person name="Woyke T."/>
            <person name="Pelin A."/>
            <person name="Henrissat B."/>
            <person name="Reynolds N.K."/>
            <person name="Benny G.L."/>
            <person name="Smith M.E."/>
            <person name="James T.Y."/>
            <person name="Grigoriev I.V."/>
        </authorList>
    </citation>
    <scope>NUCLEOTIDE SEQUENCE [LARGE SCALE GENOMIC DNA]</scope>
    <source>
        <strain evidence="6">RSA 468</strain>
    </source>
</reference>
<dbReference type="Pfam" id="PF14604">
    <property type="entry name" value="SH3_9"/>
    <property type="match status" value="1"/>
</dbReference>
<dbReference type="GO" id="GO:0005737">
    <property type="term" value="C:cytoplasm"/>
    <property type="evidence" value="ECO:0007669"/>
    <property type="project" value="TreeGrafter"/>
</dbReference>
<dbReference type="PRINTS" id="PR00452">
    <property type="entry name" value="SH3DOMAIN"/>
</dbReference>
<dbReference type="EMBL" id="ML002937">
    <property type="protein sequence ID" value="RKP35186.1"/>
    <property type="molecule type" value="Genomic_DNA"/>
</dbReference>
<sequence length="318" mass="34872">MYQLPPTEMTDDDTFLLVRCRQPYFKQREDELEMRAHDYILVLSQEVETWWIGLNLHTNDKGWFPKDFVKQVGQYPKTSLPKLQQEIQAKSQMKAHTRPKRNPYAMMVEVLFDYDPQDDDELQLVTGDIIGVMKEIEGWYQGEKDGQQGIFPANFVRVLTDEEVSKLYATAPRSSAHGAHSPPILDSQSGEGSGSDSSEFVPRPPADNRLSGVVNAFPLPGKSQNTPLPLPPAAAPPPDPLPPVEAAPSKAPTPRRQSIPPVPHYSSAPLPPLPNPAPIPPVPRSSSHQEPPPVPSSTSGDVHPPTAAAPSASVASRV</sequence>